<sequence length="31" mass="3622">LGIDRYMTYFATRRVKLTQPNIAKLAAKEPR</sequence>
<evidence type="ECO:0000313" key="2">
    <source>
        <dbReference type="Proteomes" id="UP000184191"/>
    </source>
</evidence>
<evidence type="ECO:0000313" key="1">
    <source>
        <dbReference type="EMBL" id="SHL84302.1"/>
    </source>
</evidence>
<gene>
    <name evidence="1" type="ORF">SAMN05444414_1575</name>
</gene>
<dbReference type="EMBL" id="FRBN01000057">
    <property type="protein sequence ID" value="SHL84302.1"/>
    <property type="molecule type" value="Genomic_DNA"/>
</dbReference>
<proteinExistence type="predicted"/>
<dbReference type="Proteomes" id="UP000184191">
    <property type="component" value="Unassembled WGS sequence"/>
</dbReference>
<feature type="non-terminal residue" evidence="1">
    <location>
        <position position="1"/>
    </location>
</feature>
<reference evidence="2" key="1">
    <citation type="submission" date="2016-11" db="EMBL/GenBank/DDBJ databases">
        <authorList>
            <person name="Varghese N."/>
            <person name="Submissions S."/>
        </authorList>
    </citation>
    <scope>NUCLEOTIDE SEQUENCE [LARGE SCALE GENOMIC DNA]</scope>
    <source>
        <strain evidence="2">DSM 29327</strain>
    </source>
</reference>
<name>A0A1M7DXS5_9RHOB</name>
<accession>A0A1M7DXS5</accession>
<protein>
    <submittedName>
        <fullName evidence="1">Uncharacterized protein</fullName>
    </submittedName>
</protein>
<organism evidence="1 2">
    <name type="scientific">Roseovarius marisflavi</name>
    <dbReference type="NCBI Taxonomy" id="1054996"/>
    <lineage>
        <taxon>Bacteria</taxon>
        <taxon>Pseudomonadati</taxon>
        <taxon>Pseudomonadota</taxon>
        <taxon>Alphaproteobacteria</taxon>
        <taxon>Rhodobacterales</taxon>
        <taxon>Roseobacteraceae</taxon>
        <taxon>Roseovarius</taxon>
    </lineage>
</organism>
<dbReference type="AlphaFoldDB" id="A0A1M7DXS5"/>
<keyword evidence="2" id="KW-1185">Reference proteome</keyword>